<organism evidence="2 3">
    <name type="scientific">Microterricola viridarii</name>
    <dbReference type="NCBI Taxonomy" id="412690"/>
    <lineage>
        <taxon>Bacteria</taxon>
        <taxon>Bacillati</taxon>
        <taxon>Actinomycetota</taxon>
        <taxon>Actinomycetes</taxon>
        <taxon>Micrococcales</taxon>
        <taxon>Microbacteriaceae</taxon>
        <taxon>Microterricola</taxon>
    </lineage>
</organism>
<dbReference type="InterPro" id="IPR011646">
    <property type="entry name" value="KAP_P-loop"/>
</dbReference>
<feature type="domain" description="KAP NTPase" evidence="1">
    <location>
        <begin position="38"/>
        <end position="301"/>
    </location>
</feature>
<dbReference type="KEGG" id="mvd:AWU67_14030"/>
<gene>
    <name evidence="2" type="ORF">AWU67_14030</name>
</gene>
<dbReference type="EMBL" id="CP014145">
    <property type="protein sequence ID" value="AMB59791.1"/>
    <property type="molecule type" value="Genomic_DNA"/>
</dbReference>
<dbReference type="AlphaFoldDB" id="A0A0Y0NEY4"/>
<reference evidence="3" key="2">
    <citation type="submission" date="2016-01" db="EMBL/GenBank/DDBJ databases">
        <title>First complete genome sequence of a species in the genus Microterricola, an extremophilic cold active enzyme producing strain ERGS5:02 isolated from Sikkim Himalaya.</title>
        <authorList>
            <person name="Kumar R."/>
            <person name="Singh D."/>
            <person name="Swarnkar M.K."/>
        </authorList>
    </citation>
    <scope>NUCLEOTIDE SEQUENCE [LARGE SCALE GENOMIC DNA]</scope>
    <source>
        <strain evidence="3">ERGS5:02</strain>
    </source>
</reference>
<name>A0A0Y0NEY4_9MICO</name>
<sequence>MTDDALVHPTDDPRSRYFERTAFVETMAAAMGRARGQSDSSVFGLIGAWGSGKTTVIASLEEQLSSAGWRIHNFNPWLYSDADSLRWGFLSELRDVVPPGDRWADSHANIDRLSRAIVPIAKLANVLGPDFGGAAEHLFNPERVSATKLRETVAEQLVELLEPVLIVLDDLDRLSSAELLEVFKLVRFVGRLPNIYYLLCYDEKTLIDLLENTDLVGARHSRRALDYLEKIVQLRFDIPPMRTDLVMQLFEEALRGVVTKSGATLTARDESQLSELLQTGFIERLTTPRAIKHFFAQLEAFLPSVANEVNTFDFVLLSWVRTFEPRLYGIIQSERKFFSSGDIGYEADENLRADKRRQKLEDLFSTAEIDDAHQETVLTVVRALFPAVGAIWARASIGDYGPRGARKVADEFYFDRYFNFGVHHDDLHDATVRLVLENLDSPDQVRLQIEDVERHVVTEPRRTIQKLNAERETTSERSVSLARWVLKLYPNLPLGHGWASARDQISHFIAEVLVDVTNEQLPLLVDEAFSCGAETVYLMFDATRILTGRSIGGMDEVRDWNEKGQTLELDFLERLNAFVALHTERPFDELEPNVWELIKLWGAVERNGPKPHVQKHIENKTWSALDVLSALVSTSPSEAEELGKLERLDLQWASSYLDVGQAIEAHAGEITESRSVRELQGQPATSANKRSFVLAHLSQVQHQAILTAALQMAAGRNG</sequence>
<dbReference type="Gene3D" id="3.40.50.300">
    <property type="entry name" value="P-loop containing nucleotide triphosphate hydrolases"/>
    <property type="match status" value="1"/>
</dbReference>
<dbReference type="InterPro" id="IPR027417">
    <property type="entry name" value="P-loop_NTPase"/>
</dbReference>
<dbReference type="SUPFAM" id="SSF52540">
    <property type="entry name" value="P-loop containing nucleoside triphosphate hydrolases"/>
    <property type="match status" value="1"/>
</dbReference>
<evidence type="ECO:0000259" key="1">
    <source>
        <dbReference type="Pfam" id="PF07693"/>
    </source>
</evidence>
<keyword evidence="3" id="KW-1185">Reference proteome</keyword>
<evidence type="ECO:0000313" key="3">
    <source>
        <dbReference type="Proteomes" id="UP000058305"/>
    </source>
</evidence>
<dbReference type="Proteomes" id="UP000058305">
    <property type="component" value="Chromosome"/>
</dbReference>
<protein>
    <recommendedName>
        <fullName evidence="1">KAP NTPase domain-containing protein</fullName>
    </recommendedName>
</protein>
<reference evidence="2 3" key="1">
    <citation type="journal article" date="2016" name="J. Biotechnol.">
        <title>First complete genome sequence of a species in the genus Microterricola, an extremophilic cold active enzyme producing bacterial strain ERGS5:02 isolated from Sikkim Himalaya.</title>
        <authorList>
            <person name="Himanshu"/>
            <person name="Swarnkar M.K."/>
            <person name="Singh D."/>
            <person name="Kumar R."/>
        </authorList>
    </citation>
    <scope>NUCLEOTIDE SEQUENCE [LARGE SCALE GENOMIC DNA]</scope>
    <source>
        <strain evidence="2 3">ERGS5:02</strain>
    </source>
</reference>
<accession>A0A0Y0NEY4</accession>
<dbReference type="Pfam" id="PF07693">
    <property type="entry name" value="KAP_NTPase"/>
    <property type="match status" value="1"/>
</dbReference>
<evidence type="ECO:0000313" key="2">
    <source>
        <dbReference type="EMBL" id="AMB59791.1"/>
    </source>
</evidence>
<proteinExistence type="predicted"/>